<dbReference type="AlphaFoldDB" id="A0A0C1ENH5"/>
<evidence type="ECO:0008006" key="4">
    <source>
        <dbReference type="Google" id="ProtNLM"/>
    </source>
</evidence>
<dbReference type="PATRIC" id="fig|83552.4.peg.970"/>
<dbReference type="PROSITE" id="PS01125">
    <property type="entry name" value="ROK"/>
    <property type="match status" value="1"/>
</dbReference>
<evidence type="ECO:0000313" key="2">
    <source>
        <dbReference type="EMBL" id="KIA77879.1"/>
    </source>
</evidence>
<dbReference type="SUPFAM" id="SSF53067">
    <property type="entry name" value="Actin-like ATPase domain"/>
    <property type="match status" value="1"/>
</dbReference>
<dbReference type="Gene3D" id="3.30.420.40">
    <property type="match status" value="2"/>
</dbReference>
<dbReference type="OMA" id="GAPCNCG"/>
<dbReference type="PANTHER" id="PTHR18964:SF149">
    <property type="entry name" value="BIFUNCTIONAL UDP-N-ACETYLGLUCOSAMINE 2-EPIMERASE_N-ACETYLMANNOSAMINE KINASE"/>
    <property type="match status" value="1"/>
</dbReference>
<sequence>MTFKKWTIGIDVGGTKIETALVNADGTILFRSKTHTKAKDGLDAIIHQIGKVIQDLQKQTSDSIAGIGIGIPGQIDPASATILSTPNLPFKNTPLKKRLESFTSLPIYIDNDVRTATRGEWIFGAGKGCANFVCMFLGTGVGGGIVINNQIFSGNSYTAGEIGHMTVELNGPLCTCGNYGCVEAFSGGWAISKRAQTKLKKHGKLTPLLELAQGNVDKIDAALVFEAMKLHDPIAIEVVSDAANALSACASSIVNALNPKRLIIGGGILSGYPHFLEEIRAGIQTRALAASTQRLEVVATATQGNASLLGAAVLVLESQFPNLIHEEKIKC</sequence>
<dbReference type="InterPro" id="IPR000600">
    <property type="entry name" value="ROK"/>
</dbReference>
<organism evidence="2 3">
    <name type="scientific">Parachlamydia acanthamoebae</name>
    <dbReference type="NCBI Taxonomy" id="83552"/>
    <lineage>
        <taxon>Bacteria</taxon>
        <taxon>Pseudomonadati</taxon>
        <taxon>Chlamydiota</taxon>
        <taxon>Chlamydiia</taxon>
        <taxon>Parachlamydiales</taxon>
        <taxon>Parachlamydiaceae</taxon>
        <taxon>Parachlamydia</taxon>
    </lineage>
</organism>
<dbReference type="InterPro" id="IPR043129">
    <property type="entry name" value="ATPase_NBD"/>
</dbReference>
<dbReference type="RefSeq" id="WP_006340293.1">
    <property type="nucleotide sequence ID" value="NZ_BAWW01000002.1"/>
</dbReference>
<comment type="similarity">
    <text evidence="1">Belongs to the ROK (NagC/XylR) family.</text>
</comment>
<dbReference type="EMBL" id="JSAM01000057">
    <property type="protein sequence ID" value="KIA77879.1"/>
    <property type="molecule type" value="Genomic_DNA"/>
</dbReference>
<dbReference type="InterPro" id="IPR049874">
    <property type="entry name" value="ROK_cs"/>
</dbReference>
<evidence type="ECO:0000256" key="1">
    <source>
        <dbReference type="ARBA" id="ARBA00006479"/>
    </source>
</evidence>
<proteinExistence type="inferred from homology"/>
<reference evidence="2 3" key="1">
    <citation type="journal article" date="2014" name="Mol. Biol. Evol.">
        <title>Massive expansion of Ubiquitination-related gene families within the Chlamydiae.</title>
        <authorList>
            <person name="Domman D."/>
            <person name="Collingro A."/>
            <person name="Lagkouvardos I."/>
            <person name="Gehre L."/>
            <person name="Weinmaier T."/>
            <person name="Rattei T."/>
            <person name="Subtil A."/>
            <person name="Horn M."/>
        </authorList>
    </citation>
    <scope>NUCLEOTIDE SEQUENCE [LARGE SCALE GENOMIC DNA]</scope>
    <source>
        <strain evidence="2 3">OEW1</strain>
    </source>
</reference>
<accession>A0A0C1ENH5</accession>
<dbReference type="Proteomes" id="UP000031307">
    <property type="component" value="Unassembled WGS sequence"/>
</dbReference>
<gene>
    <name evidence="2" type="ORF">DB43_FM00310</name>
</gene>
<protein>
    <recommendedName>
        <fullName evidence="4">Glucokinase</fullName>
    </recommendedName>
</protein>
<dbReference type="Pfam" id="PF00480">
    <property type="entry name" value="ROK"/>
    <property type="match status" value="1"/>
</dbReference>
<comment type="caution">
    <text evidence="2">The sequence shown here is derived from an EMBL/GenBank/DDBJ whole genome shotgun (WGS) entry which is preliminary data.</text>
</comment>
<evidence type="ECO:0000313" key="3">
    <source>
        <dbReference type="Proteomes" id="UP000031307"/>
    </source>
</evidence>
<name>A0A0C1ENH5_9BACT</name>
<dbReference type="PANTHER" id="PTHR18964">
    <property type="entry name" value="ROK (REPRESSOR, ORF, KINASE) FAMILY"/>
    <property type="match status" value="1"/>
</dbReference>